<name>A0A285T530_9FIRM</name>
<reference evidence="2 3" key="1">
    <citation type="submission" date="2017-08" db="EMBL/GenBank/DDBJ databases">
        <authorList>
            <person name="de Groot N.N."/>
        </authorList>
    </citation>
    <scope>NUCLEOTIDE SEQUENCE [LARGE SCALE GENOMIC DNA]</scope>
    <source>
        <strain evidence="2 3">DSM 9787</strain>
    </source>
</reference>
<dbReference type="EMBL" id="OBMR01000014">
    <property type="protein sequence ID" value="SOC16467.1"/>
    <property type="molecule type" value="Genomic_DNA"/>
</dbReference>
<organism evidence="2 3">
    <name type="scientific">Pseudobutyrivibrio ruminis DSM 9787</name>
    <dbReference type="NCBI Taxonomy" id="1123011"/>
    <lineage>
        <taxon>Bacteria</taxon>
        <taxon>Bacillati</taxon>
        <taxon>Bacillota</taxon>
        <taxon>Clostridia</taxon>
        <taxon>Lachnospirales</taxon>
        <taxon>Lachnospiraceae</taxon>
        <taxon>Pseudobutyrivibrio</taxon>
    </lineage>
</organism>
<feature type="signal peptide" evidence="1">
    <location>
        <begin position="1"/>
        <end position="20"/>
    </location>
</feature>
<dbReference type="PROSITE" id="PS51257">
    <property type="entry name" value="PROKAR_LIPOPROTEIN"/>
    <property type="match status" value="1"/>
</dbReference>
<accession>A0A285T530</accession>
<dbReference type="RefSeq" id="WP_097077191.1">
    <property type="nucleotide sequence ID" value="NZ_OBMR01000014.1"/>
</dbReference>
<proteinExistence type="predicted"/>
<evidence type="ECO:0000313" key="2">
    <source>
        <dbReference type="EMBL" id="SOC16467.1"/>
    </source>
</evidence>
<feature type="chain" id="PRO_5038589201" description="Bacterial repeat domain-containing protein" evidence="1">
    <location>
        <begin position="21"/>
        <end position="818"/>
    </location>
</feature>
<dbReference type="Proteomes" id="UP000219563">
    <property type="component" value="Unassembled WGS sequence"/>
</dbReference>
<evidence type="ECO:0000256" key="1">
    <source>
        <dbReference type="SAM" id="SignalP"/>
    </source>
</evidence>
<protein>
    <recommendedName>
        <fullName evidence="4">Bacterial repeat domain-containing protein</fullName>
    </recommendedName>
</protein>
<dbReference type="AlphaFoldDB" id="A0A285T530"/>
<sequence length="818" mass="92343">MKKLIFLSLMVLCLGLTSCAKEDNKVNDVAKKVFTGVADIEDDENYKQYKELDDAGQLSEDGMYKEASSLVNEDESEEVRPAQVLVTFAENDNLNISYYKDSGMQEQIEGSCYLNPNEAVYANVAVSNDAKSNLYKFSEFKIFEYDETGKATEVNWANTNNDENLVFQIPMDYTGKDISVVPVGMYEKRELLLNDYYIDEDGNSKSLAGAWTVDNEETDSNSIKISSVTSYLVSYQYDSSKYFFVKSEPEAQYQDNDDGVVIFEEGKAFSDVGKYNIELHPYITVQLKGNREWTYKVNKVSAGDEKKEQTISGLKYNDKITVESKKKIDWDYNDSLLSYDEDKVDDGYEYTFVVKEANASFMFDPNEYTYPHGSLRFKCRGQILTERTYIGEGSQIEYECETVDDGYWLPNGNHSITVSTAEQTKQELSSIKFFEKKEVTVNLPQPSYGGSIVYYNNDSEIKGNNVKVYAGTPISLDFVGWEGWICNYEDGYQYRSTEDSSQQVSIEGKEVDIAFTEDESHKPELTVVLDNSLETDLKVSVNASSFSTEKHYKDGILSGSTTIEAGKIGTENGISLGFANDTIKAGQALKITYKAKNADNKKYIEETRYVQKIPSTEIFNIYDANDIATAKDYYESVKISISRVDVNTFKSVSVDNGNVSLQYEDTGNTITNGDIVDNDRNVIVTITPDKGYYVSGSKNVSKDIYTNTMSYKKYKNDIEKIIKDHQIKKVFTVTLDSEDAYGDVLYKLNGTEVTGTINVREGQKIKLTYTISDSKYQIKTGFVHLPGAGKEQSVEIKIDSSLDGKTIKREDYFDVESK</sequence>
<gene>
    <name evidence="2" type="ORF">SAMN02910411_0410</name>
</gene>
<evidence type="ECO:0000313" key="3">
    <source>
        <dbReference type="Proteomes" id="UP000219563"/>
    </source>
</evidence>
<keyword evidence="1" id="KW-0732">Signal</keyword>
<evidence type="ECO:0008006" key="4">
    <source>
        <dbReference type="Google" id="ProtNLM"/>
    </source>
</evidence>